<feature type="transmembrane region" description="Helical" evidence="1">
    <location>
        <begin position="37"/>
        <end position="58"/>
    </location>
</feature>
<gene>
    <name evidence="2" type="ORF">OB960_17355</name>
</gene>
<evidence type="ECO:0000256" key="1">
    <source>
        <dbReference type="SAM" id="Phobius"/>
    </source>
</evidence>
<proteinExistence type="predicted"/>
<sequence>MFDRVSELDTRSLWRIFVAASMVLGIVAAYVSTGDLLPSLVLGWLFAIAVAVVFTALISGVRHVRTRFAGERVEQ</sequence>
<dbReference type="Proteomes" id="UP001321018">
    <property type="component" value="Unassembled WGS sequence"/>
</dbReference>
<dbReference type="RefSeq" id="WP_338004971.1">
    <property type="nucleotide sequence ID" value="NZ_JAOPKA010000013.1"/>
</dbReference>
<comment type="caution">
    <text evidence="2">The sequence shown here is derived from an EMBL/GenBank/DDBJ whole genome shotgun (WGS) entry which is preliminary data.</text>
</comment>
<organism evidence="2 3">
    <name type="scientific">Natronoglomus mannanivorans</name>
    <dbReference type="NCBI Taxonomy" id="2979990"/>
    <lineage>
        <taxon>Archaea</taxon>
        <taxon>Methanobacteriati</taxon>
        <taxon>Methanobacteriota</taxon>
        <taxon>Stenosarchaea group</taxon>
        <taxon>Halobacteria</taxon>
        <taxon>Halobacteriales</taxon>
        <taxon>Natrialbaceae</taxon>
        <taxon>Natronoglomus</taxon>
    </lineage>
</organism>
<protein>
    <submittedName>
        <fullName evidence="2">Uncharacterized protein</fullName>
    </submittedName>
</protein>
<keyword evidence="1" id="KW-0812">Transmembrane</keyword>
<accession>A0AAP2Z0T9</accession>
<dbReference type="AlphaFoldDB" id="A0AAP2Z0T9"/>
<keyword evidence="1" id="KW-0472">Membrane</keyword>
<reference evidence="2" key="1">
    <citation type="submission" date="2022-09" db="EMBL/GenBank/DDBJ databases">
        <title>Enrichment on poylsaccharides allowed isolation of novel metabolic and taxonomic groups of Haloarchaea.</title>
        <authorList>
            <person name="Sorokin D.Y."/>
            <person name="Elcheninov A.G."/>
            <person name="Khizhniak T.V."/>
            <person name="Kolganova T.V."/>
            <person name="Kublanov I.V."/>
        </authorList>
    </citation>
    <scope>NUCLEOTIDE SEQUENCE</scope>
    <source>
        <strain evidence="2">AArc-xg1-1</strain>
    </source>
</reference>
<feature type="transmembrane region" description="Helical" evidence="1">
    <location>
        <begin position="12"/>
        <end position="31"/>
    </location>
</feature>
<evidence type="ECO:0000313" key="3">
    <source>
        <dbReference type="Proteomes" id="UP001321018"/>
    </source>
</evidence>
<evidence type="ECO:0000313" key="2">
    <source>
        <dbReference type="EMBL" id="MCU4743157.1"/>
    </source>
</evidence>
<keyword evidence="1" id="KW-1133">Transmembrane helix</keyword>
<name>A0AAP2Z0T9_9EURY</name>
<dbReference type="EMBL" id="JAOPKA010000013">
    <property type="protein sequence ID" value="MCU4743157.1"/>
    <property type="molecule type" value="Genomic_DNA"/>
</dbReference>